<dbReference type="Pfam" id="PF03061">
    <property type="entry name" value="4HBT"/>
    <property type="match status" value="1"/>
</dbReference>
<gene>
    <name evidence="5" type="ORF">P409_22440</name>
</gene>
<dbReference type="InterPro" id="IPR033120">
    <property type="entry name" value="HOTDOG_ACOT"/>
</dbReference>
<keyword evidence="2 3" id="KW-0378">Hydrolase</keyword>
<dbReference type="SUPFAM" id="SSF54637">
    <property type="entry name" value="Thioesterase/thiol ester dehydrase-isomerase"/>
    <property type="match status" value="1"/>
</dbReference>
<evidence type="ECO:0000256" key="3">
    <source>
        <dbReference type="PROSITE-ProRule" id="PRU01106"/>
    </source>
</evidence>
<reference evidence="5 6" key="1">
    <citation type="submission" date="2014-01" db="EMBL/GenBank/DDBJ databases">
        <title>Genome sequence determination for a cystic fibrosis isolate, Inquilinus limosus.</title>
        <authorList>
            <person name="Pino M."/>
            <person name="Di Conza J."/>
            <person name="Gutkind G."/>
        </authorList>
    </citation>
    <scope>NUCLEOTIDE SEQUENCE [LARGE SCALE GENOMIC DNA]</scope>
    <source>
        <strain evidence="5 6">MP06</strain>
    </source>
</reference>
<dbReference type="RefSeq" id="WP_034843916.1">
    <property type="nucleotide sequence ID" value="NZ_JANX01000349.1"/>
</dbReference>
<accession>A0A0A0D2L5</accession>
<evidence type="ECO:0000313" key="5">
    <source>
        <dbReference type="EMBL" id="KGM32255.1"/>
    </source>
</evidence>
<dbReference type="GO" id="GO:0006637">
    <property type="term" value="P:acyl-CoA metabolic process"/>
    <property type="evidence" value="ECO:0007669"/>
    <property type="project" value="TreeGrafter"/>
</dbReference>
<dbReference type="Gene3D" id="3.10.129.10">
    <property type="entry name" value="Hotdog Thioesterase"/>
    <property type="match status" value="1"/>
</dbReference>
<feature type="domain" description="HotDog ACOT-type" evidence="4">
    <location>
        <begin position="7"/>
        <end position="119"/>
    </location>
</feature>
<organism evidence="5 6">
    <name type="scientific">Inquilinus limosus MP06</name>
    <dbReference type="NCBI Taxonomy" id="1398085"/>
    <lineage>
        <taxon>Bacteria</taxon>
        <taxon>Pseudomonadati</taxon>
        <taxon>Pseudomonadota</taxon>
        <taxon>Alphaproteobacteria</taxon>
        <taxon>Rhodospirillales</taxon>
        <taxon>Rhodospirillaceae</taxon>
        <taxon>Inquilinus</taxon>
    </lineage>
</organism>
<dbReference type="AlphaFoldDB" id="A0A0A0D2L5"/>
<evidence type="ECO:0000256" key="2">
    <source>
        <dbReference type="ARBA" id="ARBA00022801"/>
    </source>
</evidence>
<evidence type="ECO:0000313" key="6">
    <source>
        <dbReference type="Proteomes" id="UP000029995"/>
    </source>
</evidence>
<sequence>MTTLLLPSGMPALRTIAMPKDANPNGDIFGGWLLSQMDLAGAVVAHERARGRTATVAVEAMSFLAPVRIGDTVSCYAELVSTGRSSMKVRIETFVQRRTDHSVVKVTDGTFTYVAIDGEGKSRSLPPEQTAIG</sequence>
<evidence type="ECO:0000256" key="1">
    <source>
        <dbReference type="ARBA" id="ARBA00010458"/>
    </source>
</evidence>
<dbReference type="InterPro" id="IPR006683">
    <property type="entry name" value="Thioestr_dom"/>
</dbReference>
<name>A0A0A0D2L5_9PROT</name>
<dbReference type="InterPro" id="IPR029069">
    <property type="entry name" value="HotDog_dom_sf"/>
</dbReference>
<comment type="caution">
    <text evidence="5">The sequence shown here is derived from an EMBL/GenBank/DDBJ whole genome shotgun (WGS) entry which is preliminary data.</text>
</comment>
<protein>
    <submittedName>
        <fullName evidence="5">Acyl-CoA thioester hydrolase</fullName>
    </submittedName>
</protein>
<dbReference type="PANTHER" id="PTHR11049:SF5">
    <property type="entry name" value="ACYL-COA THIOESTER HYDROLASE YCIA"/>
    <property type="match status" value="1"/>
</dbReference>
<proteinExistence type="inferred from homology"/>
<dbReference type="PROSITE" id="PS51770">
    <property type="entry name" value="HOTDOG_ACOT"/>
    <property type="match status" value="1"/>
</dbReference>
<comment type="similarity">
    <text evidence="1">Belongs to the acyl coenzyme A hydrolase family.</text>
</comment>
<dbReference type="EMBL" id="JANX01000349">
    <property type="protein sequence ID" value="KGM32255.1"/>
    <property type="molecule type" value="Genomic_DNA"/>
</dbReference>
<dbReference type="Proteomes" id="UP000029995">
    <property type="component" value="Unassembled WGS sequence"/>
</dbReference>
<dbReference type="PANTHER" id="PTHR11049">
    <property type="entry name" value="ACYL COENZYME A THIOESTER HYDROLASE"/>
    <property type="match status" value="1"/>
</dbReference>
<dbReference type="GO" id="GO:0009062">
    <property type="term" value="P:fatty acid catabolic process"/>
    <property type="evidence" value="ECO:0007669"/>
    <property type="project" value="TreeGrafter"/>
</dbReference>
<dbReference type="GO" id="GO:0005829">
    <property type="term" value="C:cytosol"/>
    <property type="evidence" value="ECO:0007669"/>
    <property type="project" value="TreeGrafter"/>
</dbReference>
<evidence type="ECO:0000259" key="4">
    <source>
        <dbReference type="PROSITE" id="PS51770"/>
    </source>
</evidence>
<dbReference type="GO" id="GO:0052816">
    <property type="term" value="F:long-chain fatty acyl-CoA hydrolase activity"/>
    <property type="evidence" value="ECO:0007669"/>
    <property type="project" value="TreeGrafter"/>
</dbReference>
<dbReference type="InterPro" id="IPR040170">
    <property type="entry name" value="Cytosol_ACT"/>
</dbReference>
<dbReference type="CDD" id="cd03442">
    <property type="entry name" value="BFIT_BACH"/>
    <property type="match status" value="1"/>
</dbReference>